<name>A0A009HRI4_ACIB9</name>
<dbReference type="Proteomes" id="UP000020595">
    <property type="component" value="Unassembled WGS sequence"/>
</dbReference>
<gene>
    <name evidence="1" type="ORF">J512_2187</name>
</gene>
<evidence type="ECO:0000313" key="1">
    <source>
        <dbReference type="EMBL" id="EXB05530.1"/>
    </source>
</evidence>
<comment type="caution">
    <text evidence="1">The sequence shown here is derived from an EMBL/GenBank/DDBJ whole genome shotgun (WGS) entry which is preliminary data.</text>
</comment>
<protein>
    <submittedName>
        <fullName evidence="1">Uncharacterized protein</fullName>
    </submittedName>
</protein>
<sequence>MNLIKLVFDLDIYNIHKINPVLMSSDYFYITLSQKNTF</sequence>
<reference evidence="1 2" key="1">
    <citation type="submission" date="2014-02" db="EMBL/GenBank/DDBJ databases">
        <title>Comparative genomics and transcriptomics to identify genetic mechanisms underlying the emergence of carbapenem resistant Acinetobacter baumannii (CRAb).</title>
        <authorList>
            <person name="Harris A.D."/>
            <person name="Johnson K.J."/>
            <person name="George J."/>
            <person name="Shefchek K."/>
            <person name="Daugherty S.C."/>
            <person name="Parankush S."/>
            <person name="Sadzewicz L."/>
            <person name="Tallon L."/>
            <person name="Sengamalay N."/>
            <person name="Hazen T.H."/>
            <person name="Rasko D.A."/>
        </authorList>
    </citation>
    <scope>NUCLEOTIDE SEQUENCE [LARGE SCALE GENOMIC DNA]</scope>
    <source>
        <strain evidence="1 2">1295743</strain>
    </source>
</reference>
<proteinExistence type="predicted"/>
<accession>A0A009HRI4</accession>
<dbReference type="EMBL" id="JEWH01000025">
    <property type="protein sequence ID" value="EXB05530.1"/>
    <property type="molecule type" value="Genomic_DNA"/>
</dbReference>
<evidence type="ECO:0000313" key="2">
    <source>
        <dbReference type="Proteomes" id="UP000020595"/>
    </source>
</evidence>
<organism evidence="1 2">
    <name type="scientific">Acinetobacter baumannii (strain 1295743)</name>
    <dbReference type="NCBI Taxonomy" id="1310613"/>
    <lineage>
        <taxon>Bacteria</taxon>
        <taxon>Pseudomonadati</taxon>
        <taxon>Pseudomonadota</taxon>
        <taxon>Gammaproteobacteria</taxon>
        <taxon>Moraxellales</taxon>
        <taxon>Moraxellaceae</taxon>
        <taxon>Acinetobacter</taxon>
        <taxon>Acinetobacter calcoaceticus/baumannii complex</taxon>
    </lineage>
</organism>
<dbReference type="AlphaFoldDB" id="A0A009HRI4"/>